<organism evidence="1 2">
    <name type="scientific">Nonomuraea corallina</name>
    <dbReference type="NCBI Taxonomy" id="2989783"/>
    <lineage>
        <taxon>Bacteria</taxon>
        <taxon>Bacillati</taxon>
        <taxon>Actinomycetota</taxon>
        <taxon>Actinomycetes</taxon>
        <taxon>Streptosporangiales</taxon>
        <taxon>Streptosporangiaceae</taxon>
        <taxon>Nonomuraea</taxon>
    </lineage>
</organism>
<proteinExistence type="predicted"/>
<evidence type="ECO:0000313" key="2">
    <source>
        <dbReference type="Proteomes" id="UP001144036"/>
    </source>
</evidence>
<reference evidence="1" key="1">
    <citation type="submission" date="2022-11" db="EMBL/GenBank/DDBJ databases">
        <title>Nonomuraea corallina sp. nov., a new species of the genus Nonomuraea isolated from sea side sediment in Thai sea.</title>
        <authorList>
            <person name="Ngamcharungchit C."/>
            <person name="Matsumoto A."/>
            <person name="Suriyachadkun C."/>
            <person name="Panbangred W."/>
            <person name="Inahashi Y."/>
            <person name="Intra B."/>
        </authorList>
    </citation>
    <scope>NUCLEOTIDE SEQUENCE</scope>
    <source>
        <strain evidence="1">MCN248</strain>
    </source>
</reference>
<gene>
    <name evidence="1" type="ORF">OUY22_12850</name>
</gene>
<keyword evidence="2" id="KW-1185">Reference proteome</keyword>
<name>A0ABT4SAS4_9ACTN</name>
<comment type="caution">
    <text evidence="1">The sequence shown here is derived from an EMBL/GenBank/DDBJ whole genome shotgun (WGS) entry which is preliminary data.</text>
</comment>
<dbReference type="Proteomes" id="UP001144036">
    <property type="component" value="Unassembled WGS sequence"/>
</dbReference>
<evidence type="ECO:0000313" key="1">
    <source>
        <dbReference type="EMBL" id="MDA0634306.1"/>
    </source>
</evidence>
<accession>A0ABT4SAS4</accession>
<dbReference type="RefSeq" id="WP_270155117.1">
    <property type="nucleotide sequence ID" value="NZ_JAPNNL010000039.1"/>
</dbReference>
<sequence>MCAFLPALPSVGARAIYMARATPTATPYSALVEDTFYLTVGIEVEQRLLPVEKGVSIRPGPLLAPGIGVDASGRVYGRPERAGTFAAPVQICRGRTCSAQQVTFVVLRNVPWAPAVLTFPGRVGERLYESITIRGGPAGVPPAFTVTNHEALPEGVTIGPDGQVGGVPTTPGVSRVPVRICLAGNCAGVVVTLIVV</sequence>
<protein>
    <submittedName>
        <fullName evidence="1">Uncharacterized protein</fullName>
    </submittedName>
</protein>
<dbReference type="EMBL" id="JAPNNL010000039">
    <property type="protein sequence ID" value="MDA0634306.1"/>
    <property type="molecule type" value="Genomic_DNA"/>
</dbReference>